<dbReference type="AlphaFoldDB" id="A0A7M5X7R3"/>
<evidence type="ECO:0000313" key="4">
    <source>
        <dbReference type="Proteomes" id="UP000594262"/>
    </source>
</evidence>
<sequence>MKAIFAVALIMWVVAYNEAAVERPKCDYTYQQNGRKGAGRAFGTSSETWVLTNPLVEGQLNSKCKRECEQKSACQSYAFEYSGFTGTCEFYSGTGSVVSRGWKFVDCTDHRGTNNSF</sequence>
<evidence type="ECO:0000256" key="1">
    <source>
        <dbReference type="SAM" id="SignalP"/>
    </source>
</evidence>
<name>A0A7M5X7R3_9CNID</name>
<dbReference type="Pfam" id="PF00024">
    <property type="entry name" value="PAN_1"/>
    <property type="match status" value="1"/>
</dbReference>
<protein>
    <recommendedName>
        <fullName evidence="2">Apple domain-containing protein</fullName>
    </recommendedName>
</protein>
<reference evidence="3" key="1">
    <citation type="submission" date="2021-01" db="UniProtKB">
        <authorList>
            <consortium name="EnsemblMetazoa"/>
        </authorList>
    </citation>
    <scope>IDENTIFICATION</scope>
</reference>
<feature type="signal peptide" evidence="1">
    <location>
        <begin position="1"/>
        <end position="19"/>
    </location>
</feature>
<feature type="domain" description="Apple" evidence="2">
    <location>
        <begin position="62"/>
        <end position="96"/>
    </location>
</feature>
<evidence type="ECO:0000259" key="2">
    <source>
        <dbReference type="Pfam" id="PF00024"/>
    </source>
</evidence>
<accession>A0A7M5X7R3</accession>
<dbReference type="InterPro" id="IPR003609">
    <property type="entry name" value="Pan_app"/>
</dbReference>
<feature type="chain" id="PRO_5029684098" description="Apple domain-containing protein" evidence="1">
    <location>
        <begin position="20"/>
        <end position="117"/>
    </location>
</feature>
<proteinExistence type="predicted"/>
<dbReference type="EnsemblMetazoa" id="CLYHEMT019257.1">
    <property type="protein sequence ID" value="CLYHEMP019257.1"/>
    <property type="gene ID" value="CLYHEMG019257"/>
</dbReference>
<keyword evidence="1" id="KW-0732">Signal</keyword>
<keyword evidence="4" id="KW-1185">Reference proteome</keyword>
<evidence type="ECO:0000313" key="3">
    <source>
        <dbReference type="EnsemblMetazoa" id="CLYHEMP019257.1"/>
    </source>
</evidence>
<dbReference type="Proteomes" id="UP000594262">
    <property type="component" value="Unplaced"/>
</dbReference>
<organism evidence="3 4">
    <name type="scientific">Clytia hemisphaerica</name>
    <dbReference type="NCBI Taxonomy" id="252671"/>
    <lineage>
        <taxon>Eukaryota</taxon>
        <taxon>Metazoa</taxon>
        <taxon>Cnidaria</taxon>
        <taxon>Hydrozoa</taxon>
        <taxon>Hydroidolina</taxon>
        <taxon>Leptothecata</taxon>
        <taxon>Obeliida</taxon>
        <taxon>Clytiidae</taxon>
        <taxon>Clytia</taxon>
    </lineage>
</organism>